<comment type="similarity">
    <text evidence="1">Belongs to the protein kinase superfamily. CAMK Ser/Thr protein kinase family. CaMK subfamily.</text>
</comment>
<dbReference type="AlphaFoldDB" id="A0AAP0QZ17"/>
<dbReference type="InterPro" id="IPR050205">
    <property type="entry name" value="CDPK_Ser/Thr_kinases"/>
</dbReference>
<accession>A0AAP0QZ17</accession>
<dbReference type="InterPro" id="IPR000719">
    <property type="entry name" value="Prot_kinase_dom"/>
</dbReference>
<dbReference type="PROSITE" id="PS50011">
    <property type="entry name" value="PROTEIN_KINASE_DOM"/>
    <property type="match status" value="1"/>
</dbReference>
<dbReference type="InterPro" id="IPR008271">
    <property type="entry name" value="Ser/Thr_kinase_AS"/>
</dbReference>
<dbReference type="Gene3D" id="1.10.510.10">
    <property type="entry name" value="Transferase(Phosphotransferase) domain 1"/>
    <property type="match status" value="1"/>
</dbReference>
<evidence type="ECO:0000256" key="6">
    <source>
        <dbReference type="ARBA" id="ARBA00022840"/>
    </source>
</evidence>
<evidence type="ECO:0000256" key="3">
    <source>
        <dbReference type="ARBA" id="ARBA00022679"/>
    </source>
</evidence>
<sequence length="254" mass="27868">MGVVHRDVKPENILLTTAGQMKVADFGLAVRVANGQRLARVVGSPAYIAPEVLAGDYSEKVDIWSAGVLLHALLVGVLPFPGDSWKAVFEAVKKVNLDFNSGIWESVSHHARDLISQMLTRDISARLTAEEVLRHPWIKFYTEPTLNTLTLKPKMRNHVRLISQQLTVLPGVELKRNRIIASGSLSDDSSPILSSDSSTKSSEEQDCGFVDALAVAISRVRISEPKRSRLCGPTNPVQQECPSNMKVNNLCTAF</sequence>
<organism evidence="8 9">
    <name type="scientific">Liquidambar formosana</name>
    <name type="common">Formosan gum</name>
    <dbReference type="NCBI Taxonomy" id="63359"/>
    <lineage>
        <taxon>Eukaryota</taxon>
        <taxon>Viridiplantae</taxon>
        <taxon>Streptophyta</taxon>
        <taxon>Embryophyta</taxon>
        <taxon>Tracheophyta</taxon>
        <taxon>Spermatophyta</taxon>
        <taxon>Magnoliopsida</taxon>
        <taxon>eudicotyledons</taxon>
        <taxon>Gunneridae</taxon>
        <taxon>Pentapetalae</taxon>
        <taxon>Saxifragales</taxon>
        <taxon>Altingiaceae</taxon>
        <taxon>Liquidambar</taxon>
    </lineage>
</organism>
<evidence type="ECO:0000256" key="1">
    <source>
        <dbReference type="ARBA" id="ARBA00005354"/>
    </source>
</evidence>
<name>A0AAP0QZ17_LIQFO</name>
<dbReference type="GO" id="GO:0004674">
    <property type="term" value="F:protein serine/threonine kinase activity"/>
    <property type="evidence" value="ECO:0007669"/>
    <property type="project" value="UniProtKB-KW"/>
</dbReference>
<evidence type="ECO:0000256" key="4">
    <source>
        <dbReference type="ARBA" id="ARBA00022741"/>
    </source>
</evidence>
<feature type="domain" description="Protein kinase" evidence="7">
    <location>
        <begin position="1"/>
        <end position="138"/>
    </location>
</feature>
<keyword evidence="6" id="KW-0067">ATP-binding</keyword>
<evidence type="ECO:0000256" key="2">
    <source>
        <dbReference type="ARBA" id="ARBA00022527"/>
    </source>
</evidence>
<evidence type="ECO:0000259" key="7">
    <source>
        <dbReference type="PROSITE" id="PS50011"/>
    </source>
</evidence>
<evidence type="ECO:0000313" key="9">
    <source>
        <dbReference type="Proteomes" id="UP001415857"/>
    </source>
</evidence>
<keyword evidence="5" id="KW-0418">Kinase</keyword>
<protein>
    <recommendedName>
        <fullName evidence="7">Protein kinase domain-containing protein</fullName>
    </recommendedName>
</protein>
<keyword evidence="4" id="KW-0547">Nucleotide-binding</keyword>
<dbReference type="SMART" id="SM00220">
    <property type="entry name" value="S_TKc"/>
    <property type="match status" value="1"/>
</dbReference>
<dbReference type="GO" id="GO:0005524">
    <property type="term" value="F:ATP binding"/>
    <property type="evidence" value="ECO:0007669"/>
    <property type="project" value="UniProtKB-KW"/>
</dbReference>
<keyword evidence="3" id="KW-0808">Transferase</keyword>
<dbReference type="InterPro" id="IPR011009">
    <property type="entry name" value="Kinase-like_dom_sf"/>
</dbReference>
<dbReference type="Proteomes" id="UP001415857">
    <property type="component" value="Unassembled WGS sequence"/>
</dbReference>
<proteinExistence type="inferred from homology"/>
<gene>
    <name evidence="8" type="ORF">L1049_012557</name>
</gene>
<comment type="caution">
    <text evidence="8">The sequence shown here is derived from an EMBL/GenBank/DDBJ whole genome shotgun (WGS) entry which is preliminary data.</text>
</comment>
<keyword evidence="2" id="KW-0723">Serine/threonine-protein kinase</keyword>
<evidence type="ECO:0000313" key="8">
    <source>
        <dbReference type="EMBL" id="KAK9266502.1"/>
    </source>
</evidence>
<reference evidence="8 9" key="1">
    <citation type="journal article" date="2024" name="Plant J.">
        <title>Genome sequences and population genomics reveal climatic adaptation and genomic divergence between two closely related sweetgum species.</title>
        <authorList>
            <person name="Xu W.Q."/>
            <person name="Ren C.Q."/>
            <person name="Zhang X.Y."/>
            <person name="Comes H.P."/>
            <person name="Liu X.H."/>
            <person name="Li Y.G."/>
            <person name="Kettle C.J."/>
            <person name="Jalonen R."/>
            <person name="Gaisberger H."/>
            <person name="Ma Y.Z."/>
            <person name="Qiu Y.X."/>
        </authorList>
    </citation>
    <scope>NUCLEOTIDE SEQUENCE [LARGE SCALE GENOMIC DNA]</scope>
    <source>
        <strain evidence="8">Hangzhou</strain>
    </source>
</reference>
<dbReference type="EMBL" id="JBBPBK010000120">
    <property type="protein sequence ID" value="KAK9266502.1"/>
    <property type="molecule type" value="Genomic_DNA"/>
</dbReference>
<dbReference type="PROSITE" id="PS00108">
    <property type="entry name" value="PROTEIN_KINASE_ST"/>
    <property type="match status" value="1"/>
</dbReference>
<dbReference type="Pfam" id="PF00069">
    <property type="entry name" value="Pkinase"/>
    <property type="match status" value="1"/>
</dbReference>
<dbReference type="PANTHER" id="PTHR24349">
    <property type="entry name" value="SERINE/THREONINE-PROTEIN KINASE"/>
    <property type="match status" value="1"/>
</dbReference>
<evidence type="ECO:0000256" key="5">
    <source>
        <dbReference type="ARBA" id="ARBA00022777"/>
    </source>
</evidence>
<dbReference type="SUPFAM" id="SSF56112">
    <property type="entry name" value="Protein kinase-like (PK-like)"/>
    <property type="match status" value="1"/>
</dbReference>
<keyword evidence="9" id="KW-1185">Reference proteome</keyword>